<evidence type="ECO:0000259" key="2">
    <source>
        <dbReference type="Pfam" id="PF16924"/>
    </source>
</evidence>
<gene>
    <name evidence="3" type="ORF">SYNTR_1065</name>
</gene>
<sequence length="304" mass="32215">MSSALSGLKISVIGGDERELILISELVTMGATVTVTGFPKDRVCHGAFVVDSVNEALKSAEAVILPLPGTNTEGVIRAVFAENQLKLTEQGIANLGPNNLVIIGSAREYLKEWSEKYGFKLLEIIEMDDLAILNSIPTAEGAIQIAMEQTPITIHGSNICVIGFGRVAVTLARSLKALGAEVTAVARNQGQLARAYEMGLKIADYDHLKEITNNSDIIYNTVPAMMLDKSTLKYCNPDAVIIDLAAQPGGTDFEAANSYGLKAILAPGLPGKVAPTTAGKILANVIPRLIINELADSKGNLLFG</sequence>
<dbReference type="Pfam" id="PF02826">
    <property type="entry name" value="2-Hacid_dh_C"/>
    <property type="match status" value="1"/>
</dbReference>
<dbReference type="SUPFAM" id="SSF51735">
    <property type="entry name" value="NAD(P)-binding Rossmann-fold domains"/>
    <property type="match status" value="1"/>
</dbReference>
<dbReference type="InterPro" id="IPR036291">
    <property type="entry name" value="NAD(P)-bd_dom_sf"/>
</dbReference>
<feature type="domain" description="D-isomer specific 2-hydroxyacid dehydrogenase NAD-binding" evidence="1">
    <location>
        <begin position="151"/>
        <end position="245"/>
    </location>
</feature>
<protein>
    <submittedName>
        <fullName evidence="3">Dipicolinate synthase subunit A</fullName>
    </submittedName>
</protein>
<dbReference type="Gene3D" id="3.40.50.720">
    <property type="entry name" value="NAD(P)-binding Rossmann-like Domain"/>
    <property type="match status" value="1"/>
</dbReference>
<dbReference type="EMBL" id="CP046457">
    <property type="protein sequence ID" value="QGT99658.1"/>
    <property type="molecule type" value="Genomic_DNA"/>
</dbReference>
<feature type="domain" description="Dipicolinate synthase subunit A N-terminal" evidence="2">
    <location>
        <begin position="9"/>
        <end position="124"/>
    </location>
</feature>
<dbReference type="NCBIfam" id="NF006162">
    <property type="entry name" value="PRK08306.1"/>
    <property type="match status" value="1"/>
</dbReference>
<organism evidence="3 4">
    <name type="scientific">Candidatus Syntrophocurvum alkaliphilum</name>
    <dbReference type="NCBI Taxonomy" id="2293317"/>
    <lineage>
        <taxon>Bacteria</taxon>
        <taxon>Bacillati</taxon>
        <taxon>Bacillota</taxon>
        <taxon>Clostridia</taxon>
        <taxon>Eubacteriales</taxon>
        <taxon>Syntrophomonadaceae</taxon>
        <taxon>Candidatus Syntrophocurvum</taxon>
    </lineage>
</organism>
<evidence type="ECO:0000259" key="1">
    <source>
        <dbReference type="Pfam" id="PF02826"/>
    </source>
</evidence>
<dbReference type="InterPro" id="IPR006140">
    <property type="entry name" value="D-isomer_DH_NAD-bd"/>
</dbReference>
<dbReference type="InterPro" id="IPR031629">
    <property type="entry name" value="DpaA_N"/>
</dbReference>
<evidence type="ECO:0000313" key="4">
    <source>
        <dbReference type="Proteomes" id="UP000426444"/>
    </source>
</evidence>
<dbReference type="RefSeq" id="WP_156203534.1">
    <property type="nucleotide sequence ID" value="NZ_CP046457.1"/>
</dbReference>
<dbReference type="Pfam" id="PF16924">
    <property type="entry name" value="DpaA_N"/>
    <property type="match status" value="1"/>
</dbReference>
<dbReference type="InterPro" id="IPR014215">
    <property type="entry name" value="Dipicolinic_acid_synth_A"/>
</dbReference>
<dbReference type="Proteomes" id="UP000426444">
    <property type="component" value="Chromosome"/>
</dbReference>
<accession>A0A6I6D9X5</accession>
<keyword evidence="4" id="KW-1185">Reference proteome</keyword>
<dbReference type="OrthoDB" id="8840764at2"/>
<dbReference type="GO" id="GO:0051287">
    <property type="term" value="F:NAD binding"/>
    <property type="evidence" value="ECO:0007669"/>
    <property type="project" value="InterPro"/>
</dbReference>
<dbReference type="AlphaFoldDB" id="A0A6I6D9X5"/>
<proteinExistence type="predicted"/>
<evidence type="ECO:0000313" key="3">
    <source>
        <dbReference type="EMBL" id="QGT99658.1"/>
    </source>
</evidence>
<name>A0A6I6D9X5_9FIRM</name>
<reference evidence="4" key="1">
    <citation type="journal article" date="2019" name="Microbiology">
        <title>Complete Genome Sequence of an Uncultured Bacterium of the Candidate Phylum Bipolaricaulota.</title>
        <authorList>
            <person name="Kadnikov V.V."/>
            <person name="Mardanov A.V."/>
            <person name="Beletsky A.V."/>
            <person name="Frank Y.A."/>
            <person name="Karnachuk O.V."/>
            <person name="Ravin N.V."/>
        </authorList>
    </citation>
    <scope>NUCLEOTIDE SEQUENCE [LARGE SCALE GENOMIC DNA]</scope>
</reference>
<dbReference type="KEGG" id="salq:SYNTR_1065"/>
<dbReference type="NCBIfam" id="TIGR02853">
    <property type="entry name" value="spore_dpaA"/>
    <property type="match status" value="1"/>
</dbReference>